<name>A0A169QC98_9HYPH</name>
<evidence type="ECO:0000313" key="2">
    <source>
        <dbReference type="Proteomes" id="UP000218288"/>
    </source>
</evidence>
<organism evidence="1 2">
    <name type="scientific">Methylorubrum populi</name>
    <dbReference type="NCBI Taxonomy" id="223967"/>
    <lineage>
        <taxon>Bacteria</taxon>
        <taxon>Pseudomonadati</taxon>
        <taxon>Pseudomonadota</taxon>
        <taxon>Alphaproteobacteria</taxon>
        <taxon>Hyphomicrobiales</taxon>
        <taxon>Methylobacteriaceae</taxon>
        <taxon>Methylorubrum</taxon>
    </lineage>
</organism>
<evidence type="ECO:0000313" key="1">
    <source>
        <dbReference type="EMBL" id="BAU88688.1"/>
    </source>
</evidence>
<reference evidence="1 2" key="1">
    <citation type="journal article" date="2016" name="Genome Announc.">
        <title>Complete Genome Sequence of Methylobacterium populi P-1M, Isolated from Pink-Pigmented Household Biofilm.</title>
        <authorList>
            <person name="Morohoshi T."/>
            <person name="Ikeda T."/>
        </authorList>
    </citation>
    <scope>NUCLEOTIDE SEQUENCE [LARGE SCALE GENOMIC DNA]</scope>
    <source>
        <strain evidence="1 2">P-1M</strain>
    </source>
</reference>
<dbReference type="Proteomes" id="UP000218288">
    <property type="component" value="Chromosome"/>
</dbReference>
<sequence>MKEFRAALIKLFEPWERRQIRWLSPGMHEQRTRVLGALGMMHPLYERMEACGTMDEGRCNIVTCGVPLCPRCFMRRRGMETGRALKQAFAGVPNDQLAFLTLLLPPTLDLGSVDGSIAVTKRRIRNMVAYRRAQDPRWNAVQLTGWWEMDRDDFGDLPGFGRNKRIAMEALGWPLFAPRDDSTVWRPHLHGIVALGRVSREEFAEALRTTGHGAPYQVDLQAFDAHRTVVKNIKSVIRYALKFRIETDFKANGSASVDVGGDVVARSWWSNKDIRSYSEWLMSRRGGFERIRFVVRSC</sequence>
<evidence type="ECO:0008006" key="3">
    <source>
        <dbReference type="Google" id="ProtNLM"/>
    </source>
</evidence>
<accession>A0A169QC98</accession>
<gene>
    <name evidence="1" type="ORF">MPPM_0083</name>
</gene>
<dbReference type="AlphaFoldDB" id="A0A169QC98"/>
<dbReference type="EMBL" id="AP014809">
    <property type="protein sequence ID" value="BAU88688.1"/>
    <property type="molecule type" value="Genomic_DNA"/>
</dbReference>
<proteinExistence type="predicted"/>
<protein>
    <recommendedName>
        <fullName evidence="3">Replication protein</fullName>
    </recommendedName>
</protein>